<dbReference type="OrthoDB" id="2506647at2759"/>
<evidence type="ECO:0008006" key="3">
    <source>
        <dbReference type="Google" id="ProtNLM"/>
    </source>
</evidence>
<dbReference type="GO" id="GO:0046578">
    <property type="term" value="P:regulation of Ras protein signal transduction"/>
    <property type="evidence" value="ECO:0007669"/>
    <property type="project" value="TreeGrafter"/>
</dbReference>
<dbReference type="KEGG" id="ptkz:JDV02_003497"/>
<organism evidence="1 2">
    <name type="scientific">Purpureocillium takamizusanense</name>
    <dbReference type="NCBI Taxonomy" id="2060973"/>
    <lineage>
        <taxon>Eukaryota</taxon>
        <taxon>Fungi</taxon>
        <taxon>Dikarya</taxon>
        <taxon>Ascomycota</taxon>
        <taxon>Pezizomycotina</taxon>
        <taxon>Sordariomycetes</taxon>
        <taxon>Hypocreomycetidae</taxon>
        <taxon>Hypocreales</taxon>
        <taxon>Ophiocordycipitaceae</taxon>
        <taxon>Purpureocillium</taxon>
    </lineage>
</organism>
<accession>A0A9Q8V9V4</accession>
<dbReference type="SUPFAM" id="SSF49777">
    <property type="entry name" value="PEBP-like"/>
    <property type="match status" value="1"/>
</dbReference>
<evidence type="ECO:0000313" key="2">
    <source>
        <dbReference type="Proteomes" id="UP000829364"/>
    </source>
</evidence>
<dbReference type="PANTHER" id="PTHR11362:SF85">
    <property type="entry name" value="INHIBITOR (TFS1), PUTATIVE (AFU_ORTHOLOGUE AFUA_4G08120)-RELATED"/>
    <property type="match status" value="1"/>
</dbReference>
<protein>
    <recommendedName>
        <fullName evidence="3">Phosphatidylethanolamine-binding protein</fullName>
    </recommendedName>
</protein>
<dbReference type="RefSeq" id="XP_047840602.1">
    <property type="nucleotide sequence ID" value="XM_047984628.1"/>
</dbReference>
<dbReference type="GO" id="GO:0005543">
    <property type="term" value="F:phospholipid binding"/>
    <property type="evidence" value="ECO:0007669"/>
    <property type="project" value="TreeGrafter"/>
</dbReference>
<dbReference type="GO" id="GO:0030414">
    <property type="term" value="F:peptidase inhibitor activity"/>
    <property type="evidence" value="ECO:0007669"/>
    <property type="project" value="TreeGrafter"/>
</dbReference>
<reference evidence="1" key="1">
    <citation type="submission" date="2021-11" db="EMBL/GenBank/DDBJ databases">
        <title>Purpureocillium_takamizusanense_genome.</title>
        <authorList>
            <person name="Nguyen N.-H."/>
        </authorList>
    </citation>
    <scope>NUCLEOTIDE SEQUENCE</scope>
    <source>
        <strain evidence="1">PT3</strain>
    </source>
</reference>
<evidence type="ECO:0000313" key="1">
    <source>
        <dbReference type="EMBL" id="UNI17121.1"/>
    </source>
</evidence>
<dbReference type="EMBL" id="CP086355">
    <property type="protein sequence ID" value="UNI17121.1"/>
    <property type="molecule type" value="Genomic_DNA"/>
</dbReference>
<keyword evidence="2" id="KW-1185">Reference proteome</keyword>
<dbReference type="PANTHER" id="PTHR11362">
    <property type="entry name" value="PHOSPHATIDYLETHANOLAMINE-BINDING PROTEIN"/>
    <property type="match status" value="1"/>
</dbReference>
<dbReference type="AlphaFoldDB" id="A0A9Q8V9V4"/>
<proteinExistence type="predicted"/>
<dbReference type="Gene3D" id="3.90.280.10">
    <property type="entry name" value="PEBP-like"/>
    <property type="match status" value="1"/>
</dbReference>
<dbReference type="Proteomes" id="UP000829364">
    <property type="component" value="Chromosome 2"/>
</dbReference>
<dbReference type="CDD" id="cd00866">
    <property type="entry name" value="PEBP_euk"/>
    <property type="match status" value="1"/>
</dbReference>
<sequence length="212" mass="22941">MSTTTTGNNPSGDDDNASVSRRPLLAASLLGAGLVPGRASGFIPADFTPGTSLSVAYDGRPVELGNLFRAYECKLAPFISFQPETDVPSTTSYMLMLVDPDAPTPEDPKFAFWRHWLLPGLQPLAGVDGVVAQTKPAVTEYLGPGPKDSSRPHRYLFLLFREPDGLDLAEADVGGQEFEQRRSFDTPAFVERHGLTLVAVNWMRGAGDGWTE</sequence>
<dbReference type="Pfam" id="PF01161">
    <property type="entry name" value="PBP"/>
    <property type="match status" value="1"/>
</dbReference>
<dbReference type="InterPro" id="IPR036610">
    <property type="entry name" value="PEBP-like_sf"/>
</dbReference>
<dbReference type="InterPro" id="IPR035810">
    <property type="entry name" value="PEBP_euk"/>
</dbReference>
<name>A0A9Q8V9V4_9HYPO</name>
<dbReference type="InterPro" id="IPR008914">
    <property type="entry name" value="PEBP"/>
</dbReference>
<dbReference type="GeneID" id="72065454"/>
<dbReference type="GO" id="GO:0030162">
    <property type="term" value="P:regulation of proteolysis"/>
    <property type="evidence" value="ECO:0007669"/>
    <property type="project" value="TreeGrafter"/>
</dbReference>
<gene>
    <name evidence="1" type="ORF">JDV02_003497</name>
</gene>